<gene>
    <name evidence="2" type="ORF">EPL05_03075</name>
</gene>
<sequence>MISRSELLKEINDLNSRIAKARELLLNGDIDGADYKTIKSENEYKINVLEAKLAEAAAVNSKAENIEPILRRAITKLTQLNTIYSKSNTSAKRELIGSMYPQKFTFEELQHRTALQVNYSCIYLINRKIAGKKEGQATDFSCLPILAPEPGLEPGTL</sequence>
<keyword evidence="3" id="KW-1185">Reference proteome</keyword>
<evidence type="ECO:0000313" key="2">
    <source>
        <dbReference type="EMBL" id="RWY57526.1"/>
    </source>
</evidence>
<feature type="coiled-coil region" evidence="1">
    <location>
        <begin position="4"/>
        <end position="66"/>
    </location>
</feature>
<evidence type="ECO:0000256" key="1">
    <source>
        <dbReference type="SAM" id="Coils"/>
    </source>
</evidence>
<evidence type="ECO:0000313" key="3">
    <source>
        <dbReference type="Proteomes" id="UP000286701"/>
    </source>
</evidence>
<dbReference type="EMBL" id="SBIW01000001">
    <property type="protein sequence ID" value="RWY57526.1"/>
    <property type="molecule type" value="Genomic_DNA"/>
</dbReference>
<proteinExistence type="predicted"/>
<keyword evidence="1" id="KW-0175">Coiled coil</keyword>
<protein>
    <submittedName>
        <fullName evidence="2">Uncharacterized protein</fullName>
    </submittedName>
</protein>
<organism evidence="2 3">
    <name type="scientific">Mucilaginibacter gilvus</name>
    <dbReference type="NCBI Taxonomy" id="2305909"/>
    <lineage>
        <taxon>Bacteria</taxon>
        <taxon>Pseudomonadati</taxon>
        <taxon>Bacteroidota</taxon>
        <taxon>Sphingobacteriia</taxon>
        <taxon>Sphingobacteriales</taxon>
        <taxon>Sphingobacteriaceae</taxon>
        <taxon>Mucilaginibacter</taxon>
    </lineage>
</organism>
<reference evidence="2 3" key="1">
    <citation type="submission" date="2019-01" db="EMBL/GenBank/DDBJ databases">
        <title>Mucilaginibacter antarcticum sp. nov., isolated from antarctic soil.</title>
        <authorList>
            <person name="Yan Y.-Q."/>
            <person name="Du Z.-J."/>
        </authorList>
    </citation>
    <scope>NUCLEOTIDE SEQUENCE [LARGE SCALE GENOMIC DNA]</scope>
    <source>
        <strain evidence="2 3">F01003</strain>
    </source>
</reference>
<dbReference type="AlphaFoldDB" id="A0A3S3VWB0"/>
<dbReference type="Proteomes" id="UP000286701">
    <property type="component" value="Unassembled WGS sequence"/>
</dbReference>
<comment type="caution">
    <text evidence="2">The sequence shown here is derived from an EMBL/GenBank/DDBJ whole genome shotgun (WGS) entry which is preliminary data.</text>
</comment>
<accession>A0A3S3VWB0</accession>
<dbReference type="RefSeq" id="WP_128532032.1">
    <property type="nucleotide sequence ID" value="NZ_SBIW01000001.1"/>
</dbReference>
<dbReference type="OrthoDB" id="9815006at2"/>
<name>A0A3S3VWB0_9SPHI</name>